<reference evidence="3" key="1">
    <citation type="journal article" date="2013" name="J. Plant Res.">
        <title>Effect of fungi and light on seed germination of three Opuntia species from semiarid lands of central Mexico.</title>
        <authorList>
            <person name="Delgado-Sanchez P."/>
            <person name="Jimenez-Bremont J.F."/>
            <person name="Guerrero-Gonzalez Mde L."/>
            <person name="Flores J."/>
        </authorList>
    </citation>
    <scope>NUCLEOTIDE SEQUENCE</scope>
    <source>
        <tissue evidence="3">Cladode</tissue>
    </source>
</reference>
<feature type="domain" description="DUF3700" evidence="2">
    <location>
        <begin position="2"/>
        <end position="69"/>
    </location>
</feature>
<protein>
    <recommendedName>
        <fullName evidence="2">DUF3700 domain-containing protein</fullName>
    </recommendedName>
</protein>
<keyword evidence="1" id="KW-0472">Membrane</keyword>
<dbReference type="EMBL" id="GISG01069436">
    <property type="protein sequence ID" value="MBA4629374.1"/>
    <property type="molecule type" value="Transcribed_RNA"/>
</dbReference>
<evidence type="ECO:0000259" key="2">
    <source>
        <dbReference type="Pfam" id="PF12481"/>
    </source>
</evidence>
<evidence type="ECO:0000256" key="1">
    <source>
        <dbReference type="SAM" id="Phobius"/>
    </source>
</evidence>
<reference evidence="3" key="2">
    <citation type="submission" date="2020-07" db="EMBL/GenBank/DDBJ databases">
        <authorList>
            <person name="Vera ALvarez R."/>
            <person name="Arias-Moreno D.M."/>
            <person name="Jimenez-Jacinto V."/>
            <person name="Jimenez-Bremont J.F."/>
            <person name="Swaminathan K."/>
            <person name="Moose S.P."/>
            <person name="Guerrero-Gonzalez M.L."/>
            <person name="Marino-Ramirez L."/>
            <person name="Landsman D."/>
            <person name="Rodriguez-Kessler M."/>
            <person name="Delgado-Sanchez P."/>
        </authorList>
    </citation>
    <scope>NUCLEOTIDE SEQUENCE</scope>
    <source>
        <tissue evidence="3">Cladode</tissue>
    </source>
</reference>
<dbReference type="AlphaFoldDB" id="A0A7C8YXX5"/>
<evidence type="ECO:0000313" key="3">
    <source>
        <dbReference type="EMBL" id="MBA4629374.1"/>
    </source>
</evidence>
<accession>A0A7C8YXX5</accession>
<feature type="transmembrane region" description="Helical" evidence="1">
    <location>
        <begin position="68"/>
        <end position="99"/>
    </location>
</feature>
<proteinExistence type="predicted"/>
<name>A0A7C8YXX5_OPUST</name>
<feature type="transmembrane region" description="Helical" evidence="1">
    <location>
        <begin position="38"/>
        <end position="56"/>
    </location>
</feature>
<sequence>MLAVFDKSVAKCPEGLKNAESEAINALKDDVLLHHFSSIHSGAVSINLAGAGIMAFSSDKQNPLLPRYLLIAFPTLMELCFLFLLEIGILGLCVLHFGYMG</sequence>
<keyword evidence="1" id="KW-0812">Transmembrane</keyword>
<keyword evidence="1" id="KW-1133">Transmembrane helix</keyword>
<dbReference type="InterPro" id="IPR024286">
    <property type="entry name" value="DUF3700"/>
</dbReference>
<organism evidence="3">
    <name type="scientific">Opuntia streptacantha</name>
    <name type="common">Prickly pear cactus</name>
    <name type="synonym">Opuntia cardona</name>
    <dbReference type="NCBI Taxonomy" id="393608"/>
    <lineage>
        <taxon>Eukaryota</taxon>
        <taxon>Viridiplantae</taxon>
        <taxon>Streptophyta</taxon>
        <taxon>Embryophyta</taxon>
        <taxon>Tracheophyta</taxon>
        <taxon>Spermatophyta</taxon>
        <taxon>Magnoliopsida</taxon>
        <taxon>eudicotyledons</taxon>
        <taxon>Gunneridae</taxon>
        <taxon>Pentapetalae</taxon>
        <taxon>Caryophyllales</taxon>
        <taxon>Cactineae</taxon>
        <taxon>Cactaceae</taxon>
        <taxon>Opuntioideae</taxon>
        <taxon>Opuntia</taxon>
    </lineage>
</organism>
<dbReference type="Pfam" id="PF12481">
    <property type="entry name" value="DUF3700"/>
    <property type="match status" value="1"/>
</dbReference>